<gene>
    <name evidence="2" type="ORF">EYF70_04880</name>
    <name evidence="1" type="ORF">GCM10007387_38440</name>
</gene>
<protein>
    <submittedName>
        <fullName evidence="1">Uncharacterized protein</fullName>
    </submittedName>
</protein>
<sequence>MEFIDAQTFGLDWKEKHIRLGVGTTGRNDNTGKRMSLPRGAIGYVISATPRTILVLFGKELLKPPPPTSNGSWAVGTSLGRLYSYVTTFDWNDWTNLDIRREK</sequence>
<accession>A0A411WU00</accession>
<reference evidence="1" key="3">
    <citation type="submission" date="2022-12" db="EMBL/GenBank/DDBJ databases">
        <authorList>
            <person name="Sun Q."/>
            <person name="Kim S."/>
        </authorList>
    </citation>
    <scope>NUCLEOTIDE SEQUENCE</scope>
    <source>
        <strain evidence="1">KCTC 12343</strain>
    </source>
</reference>
<name>A0A411WU00_9BURK</name>
<reference evidence="2 3" key="2">
    <citation type="submission" date="2019-02" db="EMBL/GenBank/DDBJ databases">
        <title>Draft Genome Sequences of Six Type Strains of the Genus Massilia.</title>
        <authorList>
            <person name="Miess H."/>
            <person name="Frediansyhah A."/>
            <person name="Gross H."/>
        </authorList>
    </citation>
    <scope>NUCLEOTIDE SEQUENCE [LARGE SCALE GENOMIC DNA]</scope>
    <source>
        <strain evidence="2 3">DSM 17472</strain>
    </source>
</reference>
<keyword evidence="3" id="KW-1185">Reference proteome</keyword>
<organism evidence="1 4">
    <name type="scientific">Pseudoduganella albidiflava</name>
    <dbReference type="NCBI Taxonomy" id="321983"/>
    <lineage>
        <taxon>Bacteria</taxon>
        <taxon>Pseudomonadati</taxon>
        <taxon>Pseudomonadota</taxon>
        <taxon>Betaproteobacteria</taxon>
        <taxon>Burkholderiales</taxon>
        <taxon>Oxalobacteraceae</taxon>
        <taxon>Telluria group</taxon>
        <taxon>Pseudoduganella</taxon>
    </lineage>
</organism>
<dbReference type="Proteomes" id="UP000292307">
    <property type="component" value="Chromosome"/>
</dbReference>
<proteinExistence type="predicted"/>
<evidence type="ECO:0000313" key="2">
    <source>
        <dbReference type="EMBL" id="QBI00261.1"/>
    </source>
</evidence>
<evidence type="ECO:0000313" key="3">
    <source>
        <dbReference type="Proteomes" id="UP000292307"/>
    </source>
</evidence>
<dbReference type="AlphaFoldDB" id="A0A411WU00"/>
<evidence type="ECO:0000313" key="4">
    <source>
        <dbReference type="Proteomes" id="UP000628442"/>
    </source>
</evidence>
<dbReference type="EMBL" id="CP036401">
    <property type="protein sequence ID" value="QBI00261.1"/>
    <property type="molecule type" value="Genomic_DNA"/>
</dbReference>
<reference evidence="1" key="1">
    <citation type="journal article" date="2014" name="Int. J. Syst. Evol. Microbiol.">
        <title>Complete genome sequence of Corynebacterium casei LMG S-19264T (=DSM 44701T), isolated from a smear-ripened cheese.</title>
        <authorList>
            <consortium name="US DOE Joint Genome Institute (JGI-PGF)"/>
            <person name="Walter F."/>
            <person name="Albersmeier A."/>
            <person name="Kalinowski J."/>
            <person name="Ruckert C."/>
        </authorList>
    </citation>
    <scope>NUCLEOTIDE SEQUENCE</scope>
    <source>
        <strain evidence="1">KCTC 12343</strain>
    </source>
</reference>
<dbReference type="Proteomes" id="UP000628442">
    <property type="component" value="Unassembled WGS sequence"/>
</dbReference>
<evidence type="ECO:0000313" key="1">
    <source>
        <dbReference type="EMBL" id="GGY52508.1"/>
    </source>
</evidence>
<dbReference type="RefSeq" id="WP_131144402.1">
    <property type="nucleotide sequence ID" value="NZ_BMWV01000009.1"/>
</dbReference>
<dbReference type="EMBL" id="BMWV01000009">
    <property type="protein sequence ID" value="GGY52508.1"/>
    <property type="molecule type" value="Genomic_DNA"/>
</dbReference>